<evidence type="ECO:0000313" key="6">
    <source>
        <dbReference type="Proteomes" id="UP001488838"/>
    </source>
</evidence>
<keyword evidence="4" id="KW-1133">Transmembrane helix</keyword>
<feature type="transmembrane region" description="Helical" evidence="4">
    <location>
        <begin position="293"/>
        <end position="315"/>
    </location>
</feature>
<dbReference type="PROSITE" id="PS51450">
    <property type="entry name" value="LRR"/>
    <property type="match status" value="1"/>
</dbReference>
<evidence type="ECO:0008006" key="7">
    <source>
        <dbReference type="Google" id="ProtNLM"/>
    </source>
</evidence>
<feature type="region of interest" description="Disordered" evidence="3">
    <location>
        <begin position="397"/>
        <end position="418"/>
    </location>
</feature>
<evidence type="ECO:0000256" key="1">
    <source>
        <dbReference type="ARBA" id="ARBA00022614"/>
    </source>
</evidence>
<feature type="compositionally biased region" description="Basic and acidic residues" evidence="3">
    <location>
        <begin position="521"/>
        <end position="530"/>
    </location>
</feature>
<evidence type="ECO:0000256" key="4">
    <source>
        <dbReference type="SAM" id="Phobius"/>
    </source>
</evidence>
<feature type="region of interest" description="Disordered" evidence="3">
    <location>
        <begin position="562"/>
        <end position="607"/>
    </location>
</feature>
<dbReference type="Gene3D" id="3.80.10.10">
    <property type="entry name" value="Ribonuclease Inhibitor"/>
    <property type="match status" value="1"/>
</dbReference>
<organism evidence="5 6">
    <name type="scientific">Myodes glareolus</name>
    <name type="common">Bank vole</name>
    <name type="synonym">Clethrionomys glareolus</name>
    <dbReference type="NCBI Taxonomy" id="447135"/>
    <lineage>
        <taxon>Eukaryota</taxon>
        <taxon>Metazoa</taxon>
        <taxon>Chordata</taxon>
        <taxon>Craniata</taxon>
        <taxon>Vertebrata</taxon>
        <taxon>Euteleostomi</taxon>
        <taxon>Mammalia</taxon>
        <taxon>Eutheria</taxon>
        <taxon>Euarchontoglires</taxon>
        <taxon>Glires</taxon>
        <taxon>Rodentia</taxon>
        <taxon>Myomorpha</taxon>
        <taxon>Muroidea</taxon>
        <taxon>Cricetidae</taxon>
        <taxon>Arvicolinae</taxon>
        <taxon>Myodes</taxon>
    </lineage>
</organism>
<dbReference type="SUPFAM" id="SSF52058">
    <property type="entry name" value="L domain-like"/>
    <property type="match status" value="1"/>
</dbReference>
<keyword evidence="4" id="KW-0472">Membrane</keyword>
<name>A0AAW0I0C8_MYOGA</name>
<feature type="compositionally biased region" description="Acidic residues" evidence="3">
    <location>
        <begin position="664"/>
        <end position="678"/>
    </location>
</feature>
<proteinExistence type="predicted"/>
<feature type="non-terminal residue" evidence="5">
    <location>
        <position position="1"/>
    </location>
</feature>
<accession>A0AAW0I0C8</accession>
<feature type="region of interest" description="Disordered" evidence="3">
    <location>
        <begin position="514"/>
        <end position="548"/>
    </location>
</feature>
<dbReference type="SMART" id="SM00369">
    <property type="entry name" value="LRR_TYP"/>
    <property type="match status" value="5"/>
</dbReference>
<keyword evidence="4" id="KW-0812">Transmembrane</keyword>
<keyword evidence="1" id="KW-0433">Leucine-rich repeat</keyword>
<feature type="region of interest" description="Disordered" evidence="3">
    <location>
        <begin position="265"/>
        <end position="286"/>
    </location>
</feature>
<dbReference type="Proteomes" id="UP001488838">
    <property type="component" value="Unassembled WGS sequence"/>
</dbReference>
<dbReference type="InterPro" id="IPR003591">
    <property type="entry name" value="Leu-rich_rpt_typical-subtyp"/>
</dbReference>
<evidence type="ECO:0000256" key="2">
    <source>
        <dbReference type="ARBA" id="ARBA00022737"/>
    </source>
</evidence>
<feature type="compositionally biased region" description="Basic and acidic residues" evidence="3">
    <location>
        <begin position="597"/>
        <end position="607"/>
    </location>
</feature>
<evidence type="ECO:0000256" key="3">
    <source>
        <dbReference type="SAM" id="MobiDB-lite"/>
    </source>
</evidence>
<sequence>SHTRKEWQIKHLDLSSRSISEMTLSPLAPLHALEVLNLSDNAMRSLWLDLPLALPSQRSGAHSRLPHLKVLLLQRNQLSGTPKGLWKLKSLQSLDLSFNRIVRVGLSDFHSCLQLESIYLKSNKISAVHPEAFKGLKKLQVVDLRSNALTALAPIVTIALELPHLELDLADNQWQCSDSSASLQNVTSASWREKWDAICNTAVENEKPYLETPRIRISRETHLSATPSHMKSLMQSKAEKPQEGVDVHLSALEKAAQVGYDDLKKIQPQPPAELRDSQDDNVTDRKDNDSPDLVLVICLSVFITFVVAFCLGFFVRPYIDRLCQKSCLNKKSGSGDAYSNEGFYDEVEISPPDQHQGTESRQASLQLKFYESQNPSWATEPMPYDIVMPEGVLGSGRMDRSHQQNPVQLGDNTGARSRDGNVLPCGRAALSPLHGLPNAGTHGLISAAQDYYEASEELPYDTVVQESSLYDDVTDRSSISSSLEVVPSSSDGEWDELCLSQSRDVVAPISKTLAHTNTQGSEERKERECPEPLGAMGSPMESSEERQARNFVRGLATWEKADTEEGVSNVYDEVLHQNPRDVDPPSLVPRWASGPHVTEEPRLRDAPFDSLYDLVTNYDSDSDEGSLFTLSSEDSENPRSLSEEQASVDNGGASQPLPGRDLGDDQDDVTSAASDEDITPQRSLEMCEIRDALFGNLFISAPDSFTDLEGDSNSIIPENIATWTQPPGQKLSHQETSDTIVCDGDIAPQLEAVDWP</sequence>
<protein>
    <recommendedName>
        <fullName evidence="7">Leucine rich repeat containing 66</fullName>
    </recommendedName>
</protein>
<keyword evidence="6" id="KW-1185">Reference proteome</keyword>
<gene>
    <name evidence="5" type="ORF">U0070_003029</name>
</gene>
<dbReference type="InterPro" id="IPR032675">
    <property type="entry name" value="LRR_dom_sf"/>
</dbReference>
<reference evidence="5 6" key="1">
    <citation type="journal article" date="2023" name="bioRxiv">
        <title>Conserved and derived expression patterns and positive selection on dental genes reveal complex evolutionary context of ever-growing rodent molars.</title>
        <authorList>
            <person name="Calamari Z.T."/>
            <person name="Song A."/>
            <person name="Cohen E."/>
            <person name="Akter M."/>
            <person name="Roy R.D."/>
            <person name="Hallikas O."/>
            <person name="Christensen M.M."/>
            <person name="Li P."/>
            <person name="Marangoni P."/>
            <person name="Jernvall J."/>
            <person name="Klein O.D."/>
        </authorList>
    </citation>
    <scope>NUCLEOTIDE SEQUENCE [LARGE SCALE GENOMIC DNA]</scope>
    <source>
        <strain evidence="5">V071</strain>
    </source>
</reference>
<feature type="region of interest" description="Disordered" evidence="3">
    <location>
        <begin position="622"/>
        <end position="683"/>
    </location>
</feature>
<feature type="compositionally biased region" description="Basic and acidic residues" evidence="3">
    <location>
        <begin position="273"/>
        <end position="286"/>
    </location>
</feature>
<dbReference type="Pfam" id="PF13855">
    <property type="entry name" value="LRR_8"/>
    <property type="match status" value="2"/>
</dbReference>
<feature type="compositionally biased region" description="Basic and acidic residues" evidence="3">
    <location>
        <begin position="573"/>
        <end position="583"/>
    </location>
</feature>
<dbReference type="GO" id="GO:0005886">
    <property type="term" value="C:plasma membrane"/>
    <property type="evidence" value="ECO:0007669"/>
    <property type="project" value="TreeGrafter"/>
</dbReference>
<dbReference type="EMBL" id="JBBHLL010000253">
    <property type="protein sequence ID" value="KAK7807957.1"/>
    <property type="molecule type" value="Genomic_DNA"/>
</dbReference>
<evidence type="ECO:0000313" key="5">
    <source>
        <dbReference type="EMBL" id="KAK7807957.1"/>
    </source>
</evidence>
<dbReference type="InterPro" id="IPR050541">
    <property type="entry name" value="LRR_TM_domain-containing"/>
</dbReference>
<feature type="compositionally biased region" description="Polar residues" evidence="3">
    <location>
        <begin position="403"/>
        <end position="415"/>
    </location>
</feature>
<feature type="region of interest" description="Disordered" evidence="3">
    <location>
        <begin position="472"/>
        <end position="493"/>
    </location>
</feature>
<feature type="compositionally biased region" description="Polar residues" evidence="3">
    <location>
        <begin position="628"/>
        <end position="648"/>
    </location>
</feature>
<feature type="compositionally biased region" description="Low complexity" evidence="3">
    <location>
        <begin position="477"/>
        <end position="490"/>
    </location>
</feature>
<comment type="caution">
    <text evidence="5">The sequence shown here is derived from an EMBL/GenBank/DDBJ whole genome shotgun (WGS) entry which is preliminary data.</text>
</comment>
<dbReference type="PANTHER" id="PTHR24369:SF213">
    <property type="entry name" value="INSULIN LIKE GROWTH FACTOR BINDING PROTEIN ACID LABILE SUBUNIT"/>
    <property type="match status" value="1"/>
</dbReference>
<dbReference type="AlphaFoldDB" id="A0AAW0I0C8"/>
<dbReference type="InterPro" id="IPR001611">
    <property type="entry name" value="Leu-rich_rpt"/>
</dbReference>
<dbReference type="PANTHER" id="PTHR24369">
    <property type="entry name" value="ANTIGEN BSP, PUTATIVE-RELATED"/>
    <property type="match status" value="1"/>
</dbReference>
<keyword evidence="2" id="KW-0677">Repeat</keyword>